<accession>A0A0K2U593</accession>
<dbReference type="EMBL" id="HACA01015756">
    <property type="protein sequence ID" value="CDW33117.1"/>
    <property type="molecule type" value="Transcribed_RNA"/>
</dbReference>
<organism evidence="2">
    <name type="scientific">Lepeophtheirus salmonis</name>
    <name type="common">Salmon louse</name>
    <name type="synonym">Caligus salmonis</name>
    <dbReference type="NCBI Taxonomy" id="72036"/>
    <lineage>
        <taxon>Eukaryota</taxon>
        <taxon>Metazoa</taxon>
        <taxon>Ecdysozoa</taxon>
        <taxon>Arthropoda</taxon>
        <taxon>Crustacea</taxon>
        <taxon>Multicrustacea</taxon>
        <taxon>Hexanauplia</taxon>
        <taxon>Copepoda</taxon>
        <taxon>Siphonostomatoida</taxon>
        <taxon>Caligidae</taxon>
        <taxon>Lepeophtheirus</taxon>
    </lineage>
</organism>
<proteinExistence type="predicted"/>
<dbReference type="AlphaFoldDB" id="A0A0K2U593"/>
<sequence>MIRTWIGYDEESGLTESSLDLIGESSRSKSSSDGSGADVAGKLKNGSLSVRSRADHKDVSGILDCGNRTSRQHELLPGLTQIDDVDTIRSSLEDILLHRHFGILRSDVRCCSQHLGDVLLLKF</sequence>
<evidence type="ECO:0000313" key="2">
    <source>
        <dbReference type="EMBL" id="CDW33117.1"/>
    </source>
</evidence>
<protein>
    <submittedName>
        <fullName evidence="2">Uncharacterized protein</fullName>
    </submittedName>
</protein>
<name>A0A0K2U593_LEPSM</name>
<feature type="region of interest" description="Disordered" evidence="1">
    <location>
        <begin position="19"/>
        <end position="53"/>
    </location>
</feature>
<feature type="compositionally biased region" description="Low complexity" evidence="1">
    <location>
        <begin position="23"/>
        <end position="36"/>
    </location>
</feature>
<evidence type="ECO:0000256" key="1">
    <source>
        <dbReference type="SAM" id="MobiDB-lite"/>
    </source>
</evidence>
<reference evidence="2" key="1">
    <citation type="submission" date="2014-05" db="EMBL/GenBank/DDBJ databases">
        <authorList>
            <person name="Chronopoulou M."/>
        </authorList>
    </citation>
    <scope>NUCLEOTIDE SEQUENCE</scope>
    <source>
        <tissue evidence="2">Whole organism</tissue>
    </source>
</reference>